<sequence>MHQGKNYHDRWKLRLNVVLLHLNPHDTYIKREIVNLDEFIYRTKDWRITKLLTSSAHLTEKEIGAQTKKHSIEKVDRIITSHLEASTFDSLKWWRGVLIYDQLSKNIEEMSYPPDHQRIMKRFFEHKSLTCCLRCIEEYNDVVDKKDLLTKCVTLLNRCPGELKFYYQNTLFENTNTLAIHLTEEIIKSFPNRGIDQSYYLLASIYYRNGDFIAALRNYEKAILSNKNQKVYQIQYKKVLEQLELYKNNLQTILGDNSEEVSFRNETAHQKWSKFCVLHSITN</sequence>
<proteinExistence type="predicted"/>
<gene>
    <name evidence="2" type="ORF">AKO1_011660</name>
</gene>
<dbReference type="Gene3D" id="1.25.40.10">
    <property type="entry name" value="Tetratricopeptide repeat domain"/>
    <property type="match status" value="1"/>
</dbReference>
<keyword evidence="1" id="KW-0802">TPR repeat</keyword>
<accession>A0AAW2Z968</accession>
<dbReference type="SUPFAM" id="SSF48452">
    <property type="entry name" value="TPR-like"/>
    <property type="match status" value="1"/>
</dbReference>
<dbReference type="GO" id="GO:0004386">
    <property type="term" value="F:helicase activity"/>
    <property type="evidence" value="ECO:0007669"/>
    <property type="project" value="UniProtKB-KW"/>
</dbReference>
<name>A0AAW2Z968_9EUKA</name>
<dbReference type="AlphaFoldDB" id="A0AAW2Z968"/>
<protein>
    <submittedName>
        <fullName evidence="2">ATP-dependent helicase/nuclease subunit A</fullName>
    </submittedName>
</protein>
<reference evidence="2 3" key="1">
    <citation type="submission" date="2024-03" db="EMBL/GenBank/DDBJ databases">
        <title>The Acrasis kona genome and developmental transcriptomes reveal deep origins of eukaryotic multicellular pathways.</title>
        <authorList>
            <person name="Sheikh S."/>
            <person name="Fu C.-J."/>
            <person name="Brown M.W."/>
            <person name="Baldauf S.L."/>
        </authorList>
    </citation>
    <scope>NUCLEOTIDE SEQUENCE [LARGE SCALE GENOMIC DNA]</scope>
    <source>
        <strain evidence="2 3">ATCC MYA-3509</strain>
    </source>
</reference>
<feature type="repeat" description="TPR" evidence="1">
    <location>
        <begin position="196"/>
        <end position="229"/>
    </location>
</feature>
<comment type="caution">
    <text evidence="2">The sequence shown here is derived from an EMBL/GenBank/DDBJ whole genome shotgun (WGS) entry which is preliminary data.</text>
</comment>
<keyword evidence="2" id="KW-0547">Nucleotide-binding</keyword>
<evidence type="ECO:0000313" key="2">
    <source>
        <dbReference type="EMBL" id="KAL0485286.1"/>
    </source>
</evidence>
<dbReference type="Proteomes" id="UP001431209">
    <property type="component" value="Unassembled WGS sequence"/>
</dbReference>
<dbReference type="EMBL" id="JAOPGA020001124">
    <property type="protein sequence ID" value="KAL0485286.1"/>
    <property type="molecule type" value="Genomic_DNA"/>
</dbReference>
<dbReference type="PROSITE" id="PS50005">
    <property type="entry name" value="TPR"/>
    <property type="match status" value="1"/>
</dbReference>
<dbReference type="InterPro" id="IPR019734">
    <property type="entry name" value="TPR_rpt"/>
</dbReference>
<keyword evidence="2" id="KW-0347">Helicase</keyword>
<keyword evidence="3" id="KW-1185">Reference proteome</keyword>
<keyword evidence="2" id="KW-0067">ATP-binding</keyword>
<evidence type="ECO:0000256" key="1">
    <source>
        <dbReference type="PROSITE-ProRule" id="PRU00339"/>
    </source>
</evidence>
<dbReference type="InterPro" id="IPR011990">
    <property type="entry name" value="TPR-like_helical_dom_sf"/>
</dbReference>
<keyword evidence="2" id="KW-0378">Hydrolase</keyword>
<organism evidence="2 3">
    <name type="scientific">Acrasis kona</name>
    <dbReference type="NCBI Taxonomy" id="1008807"/>
    <lineage>
        <taxon>Eukaryota</taxon>
        <taxon>Discoba</taxon>
        <taxon>Heterolobosea</taxon>
        <taxon>Tetramitia</taxon>
        <taxon>Eutetramitia</taxon>
        <taxon>Acrasidae</taxon>
        <taxon>Acrasis</taxon>
    </lineage>
</organism>
<evidence type="ECO:0000313" key="3">
    <source>
        <dbReference type="Proteomes" id="UP001431209"/>
    </source>
</evidence>